<dbReference type="InterPro" id="IPR008606">
    <property type="entry name" value="EIF4EBP"/>
</dbReference>
<protein>
    <submittedName>
        <fullName evidence="2">Uncharacterized protein</fullName>
    </submittedName>
</protein>
<keyword evidence="3" id="KW-1185">Reference proteome</keyword>
<organism evidence="2 3">
    <name type="scientific">Aromia moschata</name>
    <dbReference type="NCBI Taxonomy" id="1265417"/>
    <lineage>
        <taxon>Eukaryota</taxon>
        <taxon>Metazoa</taxon>
        <taxon>Ecdysozoa</taxon>
        <taxon>Arthropoda</taxon>
        <taxon>Hexapoda</taxon>
        <taxon>Insecta</taxon>
        <taxon>Pterygota</taxon>
        <taxon>Neoptera</taxon>
        <taxon>Endopterygota</taxon>
        <taxon>Coleoptera</taxon>
        <taxon>Polyphaga</taxon>
        <taxon>Cucujiformia</taxon>
        <taxon>Chrysomeloidea</taxon>
        <taxon>Cerambycidae</taxon>
        <taxon>Cerambycinae</taxon>
        <taxon>Callichromatini</taxon>
        <taxon>Aromia</taxon>
    </lineage>
</organism>
<feature type="compositionally biased region" description="Basic and acidic residues" evidence="1">
    <location>
        <begin position="94"/>
        <end position="104"/>
    </location>
</feature>
<dbReference type="AlphaFoldDB" id="A0AAV8XVY8"/>
<evidence type="ECO:0000313" key="2">
    <source>
        <dbReference type="EMBL" id="KAJ8943283.1"/>
    </source>
</evidence>
<evidence type="ECO:0000256" key="1">
    <source>
        <dbReference type="SAM" id="MobiDB-lite"/>
    </source>
</evidence>
<feature type="region of interest" description="Disordered" evidence="1">
    <location>
        <begin position="76"/>
        <end position="112"/>
    </location>
</feature>
<dbReference type="GO" id="GO:0008190">
    <property type="term" value="F:eukaryotic initiation factor 4E binding"/>
    <property type="evidence" value="ECO:0007669"/>
    <property type="project" value="InterPro"/>
</dbReference>
<sequence length="112" mass="13060">MVFWRPFETDENNVASDIISENVETVEYDEFKNKDLHCSRIVYEKAFMMNLRNSPCSKTPPSYDIPERVLKSSSNIKKNGFKKSDTTNSYLNNPKDKNHSKGSEEDQFQLEL</sequence>
<dbReference type="Pfam" id="PF05456">
    <property type="entry name" value="eIF_4EBP"/>
    <property type="match status" value="1"/>
</dbReference>
<dbReference type="Proteomes" id="UP001162162">
    <property type="component" value="Unassembled WGS sequence"/>
</dbReference>
<proteinExistence type="predicted"/>
<gene>
    <name evidence="2" type="ORF">NQ318_017301</name>
</gene>
<name>A0AAV8XVY8_9CUCU</name>
<comment type="caution">
    <text evidence="2">The sequence shown here is derived from an EMBL/GenBank/DDBJ whole genome shotgun (WGS) entry which is preliminary data.</text>
</comment>
<evidence type="ECO:0000313" key="3">
    <source>
        <dbReference type="Proteomes" id="UP001162162"/>
    </source>
</evidence>
<dbReference type="GO" id="GO:0045947">
    <property type="term" value="P:negative regulation of translational initiation"/>
    <property type="evidence" value="ECO:0007669"/>
    <property type="project" value="InterPro"/>
</dbReference>
<reference evidence="2" key="1">
    <citation type="journal article" date="2023" name="Insect Mol. Biol.">
        <title>Genome sequencing provides insights into the evolution of gene families encoding plant cell wall-degrading enzymes in longhorned beetles.</title>
        <authorList>
            <person name="Shin N.R."/>
            <person name="Okamura Y."/>
            <person name="Kirsch R."/>
            <person name="Pauchet Y."/>
        </authorList>
    </citation>
    <scope>NUCLEOTIDE SEQUENCE</scope>
    <source>
        <strain evidence="2">AMC_N1</strain>
    </source>
</reference>
<accession>A0AAV8XVY8</accession>
<dbReference type="EMBL" id="JAPWTK010000294">
    <property type="protein sequence ID" value="KAJ8943283.1"/>
    <property type="molecule type" value="Genomic_DNA"/>
</dbReference>